<accession>A0A0M0JK73</accession>
<protein>
    <submittedName>
        <fullName evidence="2">Uncharacterized protein</fullName>
    </submittedName>
</protein>
<feature type="compositionally biased region" description="Acidic residues" evidence="1">
    <location>
        <begin position="364"/>
        <end position="381"/>
    </location>
</feature>
<feature type="region of interest" description="Disordered" evidence="1">
    <location>
        <begin position="322"/>
        <end position="342"/>
    </location>
</feature>
<sequence>MRAIDEDIARAHYLRDQATLRALEGIYGTDDVATFERREYLLRIMRQDCEDAIWKRLTRVVRTEDQAKSVEKGVQDVKRLADESARSGLVLFDKFLARRKCSMCPEHEEEYAELCANVIIKFETRDLEHRFLTLRQRVREYEIIQTCGWDIVIRTPDSEIERLLAESHLILTEPLHARIWSSSLAFAREAVLNFYIYLSHTRTTIAVASILAALHSLAARHPNLVDICQSLQYARAEVSRRPNGRAPGSVHALPSVLTGRVPLPALHRMEETEGGAGSYDPSVLHELFPKLGDVPPGEMLCHASITNAATILSSNSFEGWVRSDTSPPASHTAPRMTSPPPKRLKTEAKAAAEASPALLQFYVEDEDEDETGWLDESDDEVVPSSLPSWLPSPCTPENADEAMYHEAMRYANGNE</sequence>
<evidence type="ECO:0000313" key="3">
    <source>
        <dbReference type="Proteomes" id="UP000037460"/>
    </source>
</evidence>
<dbReference type="Proteomes" id="UP000037460">
    <property type="component" value="Unassembled WGS sequence"/>
</dbReference>
<proteinExistence type="predicted"/>
<comment type="caution">
    <text evidence="2">The sequence shown here is derived from an EMBL/GenBank/DDBJ whole genome shotgun (WGS) entry which is preliminary data.</text>
</comment>
<name>A0A0M0JK73_9EUKA</name>
<gene>
    <name evidence="2" type="ORF">Ctob_002641</name>
</gene>
<feature type="compositionally biased region" description="Low complexity" evidence="1">
    <location>
        <begin position="383"/>
        <end position="392"/>
    </location>
</feature>
<organism evidence="2 3">
    <name type="scientific">Chrysochromulina tobinii</name>
    <dbReference type="NCBI Taxonomy" id="1460289"/>
    <lineage>
        <taxon>Eukaryota</taxon>
        <taxon>Haptista</taxon>
        <taxon>Haptophyta</taxon>
        <taxon>Prymnesiophyceae</taxon>
        <taxon>Prymnesiales</taxon>
        <taxon>Chrysochromulinaceae</taxon>
        <taxon>Chrysochromulina</taxon>
    </lineage>
</organism>
<dbReference type="EMBL" id="JWZX01002781">
    <property type="protein sequence ID" value="KOO26949.1"/>
    <property type="molecule type" value="Genomic_DNA"/>
</dbReference>
<feature type="region of interest" description="Disordered" evidence="1">
    <location>
        <begin position="364"/>
        <end position="397"/>
    </location>
</feature>
<evidence type="ECO:0000256" key="1">
    <source>
        <dbReference type="SAM" id="MobiDB-lite"/>
    </source>
</evidence>
<evidence type="ECO:0000313" key="2">
    <source>
        <dbReference type="EMBL" id="KOO26949.1"/>
    </source>
</evidence>
<dbReference type="AlphaFoldDB" id="A0A0M0JK73"/>
<keyword evidence="3" id="KW-1185">Reference proteome</keyword>
<reference evidence="3" key="1">
    <citation type="journal article" date="2015" name="PLoS Genet.">
        <title>Genome Sequence and Transcriptome Analyses of Chrysochromulina tobin: Metabolic Tools for Enhanced Algal Fitness in the Prominent Order Prymnesiales (Haptophyceae).</title>
        <authorList>
            <person name="Hovde B.T."/>
            <person name="Deodato C.R."/>
            <person name="Hunsperger H.M."/>
            <person name="Ryken S.A."/>
            <person name="Yost W."/>
            <person name="Jha R.K."/>
            <person name="Patterson J."/>
            <person name="Monnat R.J. Jr."/>
            <person name="Barlow S.B."/>
            <person name="Starkenburg S.R."/>
            <person name="Cattolico R.A."/>
        </authorList>
    </citation>
    <scope>NUCLEOTIDE SEQUENCE</scope>
    <source>
        <strain evidence="3">CCMP291</strain>
    </source>
</reference>